<dbReference type="PANTHER" id="PTHR28027">
    <property type="entry name" value="TRANSCRIPTIONAL REGULATOR MIT1"/>
    <property type="match status" value="1"/>
</dbReference>
<feature type="region of interest" description="Disordered" evidence="1">
    <location>
        <begin position="500"/>
        <end position="578"/>
    </location>
</feature>
<dbReference type="OrthoDB" id="5572844at2759"/>
<dbReference type="InterPro" id="IPR018608">
    <property type="entry name" value="Gti1/Pac2"/>
</dbReference>
<name>A0A397TSW9_9GLOM</name>
<feature type="region of interest" description="Disordered" evidence="1">
    <location>
        <begin position="89"/>
        <end position="115"/>
    </location>
</feature>
<dbReference type="Proteomes" id="UP000265703">
    <property type="component" value="Unassembled WGS sequence"/>
</dbReference>
<feature type="compositionally biased region" description="Low complexity" evidence="1">
    <location>
        <begin position="531"/>
        <end position="560"/>
    </location>
</feature>
<reference evidence="2 3" key="1">
    <citation type="submission" date="2018-06" db="EMBL/GenBank/DDBJ databases">
        <title>Comparative genomics reveals the genomic features of Rhizophagus irregularis, R. cerebriforme, R. diaphanum and Gigaspora rosea, and their symbiotic lifestyle signature.</title>
        <authorList>
            <person name="Morin E."/>
            <person name="San Clemente H."/>
            <person name="Chen E.C.H."/>
            <person name="De La Providencia I."/>
            <person name="Hainaut M."/>
            <person name="Kuo A."/>
            <person name="Kohler A."/>
            <person name="Murat C."/>
            <person name="Tang N."/>
            <person name="Roy S."/>
            <person name="Loubradou J."/>
            <person name="Henrissat B."/>
            <person name="Grigoriev I.V."/>
            <person name="Corradi N."/>
            <person name="Roux C."/>
            <person name="Martin F.M."/>
        </authorList>
    </citation>
    <scope>NUCLEOTIDE SEQUENCE [LARGE SCALE GENOMIC DNA]</scope>
    <source>
        <strain evidence="2 3">DAOM 227022</strain>
    </source>
</reference>
<gene>
    <name evidence="2" type="ORF">C1645_706613</name>
</gene>
<feature type="compositionally biased region" description="Polar residues" evidence="1">
    <location>
        <begin position="249"/>
        <end position="258"/>
    </location>
</feature>
<feature type="region of interest" description="Disordered" evidence="1">
    <location>
        <begin position="249"/>
        <end position="276"/>
    </location>
</feature>
<feature type="compositionally biased region" description="Polar residues" evidence="1">
    <location>
        <begin position="509"/>
        <end position="525"/>
    </location>
</feature>
<organism evidence="2 3">
    <name type="scientific">Glomus cerebriforme</name>
    <dbReference type="NCBI Taxonomy" id="658196"/>
    <lineage>
        <taxon>Eukaryota</taxon>
        <taxon>Fungi</taxon>
        <taxon>Fungi incertae sedis</taxon>
        <taxon>Mucoromycota</taxon>
        <taxon>Glomeromycotina</taxon>
        <taxon>Glomeromycetes</taxon>
        <taxon>Glomerales</taxon>
        <taxon>Glomeraceae</taxon>
        <taxon>Glomus</taxon>
    </lineage>
</organism>
<feature type="compositionally biased region" description="Polar residues" evidence="1">
    <location>
        <begin position="438"/>
        <end position="460"/>
    </location>
</feature>
<sequence>MSIEATFRGYIETTQDTLLIFEACRRGILPRICRRLQEKERKIVTSGSVFVFDERESGIKRWTDGLVWSPSRILGNFLIYRELDKRAPAGKKDSTPVERQRSNSADMESQAEKNKERALVGSLTNSYRFKKGGLIKKTMSIMVNGVSQHMISYYTKEDVLACKLKTPSSLPSLAILEIAPEFLLKQNFRIPPVIESTYEQGEQNSPSTVVSTVTTPVNMHVGSSLTMNFQSTDHSIFIAELEGMTYGGKQSSVSSNSPHAILPKPGAGGTVSPTRLTNMDFPPSSRIKIEMESSNQSGVDLYRSTYSNGSNNSGYPSAMHPSSHYTSYATPGHPVANGPDGSHTLPIPPPMRAYMNRQPSYEFPPITSHVNTSAPPRLLTSPQPPLIPSIGSNQNDYNNYYHSPSHSGNSQTNGSWSDYQFSSYSSSNSNHSHGNGSQPTTGNLASISHQTQSNNNNNPHAETGSDVFYATTTTTTGNDSATHPINTLSQVPFGYHELSSPSLPELYNSDHSPTTTNSASHSQSNQHEHLASTPSPTLPAISSPSSTASTNNNNSSSNAPVTPPLSSPNTSNNATIVNSGNGGGANLFNSNYPPYYSSWIKNEGYPTVSMPSNSFMYDPYLVRDTWELRN</sequence>
<accession>A0A397TSW9</accession>
<feature type="compositionally biased region" description="Low complexity" evidence="1">
    <location>
        <begin position="422"/>
        <end position="437"/>
    </location>
</feature>
<protein>
    <submittedName>
        <fullName evidence="2">Gti1/Pac2 family-domain-containing protein</fullName>
    </submittedName>
</protein>
<feature type="compositionally biased region" description="Polar residues" evidence="1">
    <location>
        <begin position="390"/>
        <end position="421"/>
    </location>
</feature>
<dbReference type="Pfam" id="PF09729">
    <property type="entry name" value="Gti1_Pac2"/>
    <property type="match status" value="1"/>
</dbReference>
<feature type="region of interest" description="Disordered" evidence="1">
    <location>
        <begin position="312"/>
        <end position="465"/>
    </location>
</feature>
<dbReference type="EMBL" id="QKYT01000022">
    <property type="protein sequence ID" value="RIA97984.1"/>
    <property type="molecule type" value="Genomic_DNA"/>
</dbReference>
<evidence type="ECO:0000313" key="3">
    <source>
        <dbReference type="Proteomes" id="UP000265703"/>
    </source>
</evidence>
<feature type="compositionally biased region" description="Polar residues" evidence="1">
    <location>
        <begin position="567"/>
        <end position="578"/>
    </location>
</feature>
<dbReference type="GO" id="GO:0003677">
    <property type="term" value="F:DNA binding"/>
    <property type="evidence" value="ECO:0007669"/>
    <property type="project" value="TreeGrafter"/>
</dbReference>
<evidence type="ECO:0000313" key="2">
    <source>
        <dbReference type="EMBL" id="RIA97984.1"/>
    </source>
</evidence>
<keyword evidence="3" id="KW-1185">Reference proteome</keyword>
<dbReference type="PANTHER" id="PTHR28027:SF2">
    <property type="entry name" value="TRANSCRIPTIONAL REGULATOR MIT1"/>
    <property type="match status" value="1"/>
</dbReference>
<proteinExistence type="predicted"/>
<dbReference type="AlphaFoldDB" id="A0A397TSW9"/>
<evidence type="ECO:0000256" key="1">
    <source>
        <dbReference type="SAM" id="MobiDB-lite"/>
    </source>
</evidence>
<comment type="caution">
    <text evidence="2">The sequence shown here is derived from an EMBL/GenBank/DDBJ whole genome shotgun (WGS) entry which is preliminary data.</text>
</comment>
<feature type="compositionally biased region" description="Basic and acidic residues" evidence="1">
    <location>
        <begin position="89"/>
        <end position="101"/>
    </location>
</feature>